<name>A0A7K3W8D6_9ACTN</name>
<feature type="transmembrane region" description="Helical" evidence="1">
    <location>
        <begin position="446"/>
        <end position="465"/>
    </location>
</feature>
<keyword evidence="1" id="KW-1133">Transmembrane helix</keyword>
<dbReference type="EMBL" id="JAAGWK010000003">
    <property type="protein sequence ID" value="NEL52614.1"/>
    <property type="molecule type" value="Genomic_DNA"/>
</dbReference>
<keyword evidence="1" id="KW-0472">Membrane</keyword>
<feature type="transmembrane region" description="Helical" evidence="1">
    <location>
        <begin position="202"/>
        <end position="222"/>
    </location>
</feature>
<feature type="transmembrane region" description="Helical" evidence="1">
    <location>
        <begin position="486"/>
        <end position="509"/>
    </location>
</feature>
<dbReference type="Pfam" id="PF20176">
    <property type="entry name" value="DUF6541"/>
    <property type="match status" value="1"/>
</dbReference>
<feature type="transmembrane region" description="Helical" evidence="1">
    <location>
        <begin position="295"/>
        <end position="319"/>
    </location>
</feature>
<organism evidence="2 3">
    <name type="scientific">Goekera deserti</name>
    <dbReference type="NCBI Taxonomy" id="2497753"/>
    <lineage>
        <taxon>Bacteria</taxon>
        <taxon>Bacillati</taxon>
        <taxon>Actinomycetota</taxon>
        <taxon>Actinomycetes</taxon>
        <taxon>Geodermatophilales</taxon>
        <taxon>Geodermatophilaceae</taxon>
        <taxon>Goekera</taxon>
    </lineage>
</organism>
<evidence type="ECO:0000313" key="3">
    <source>
        <dbReference type="Proteomes" id="UP000470470"/>
    </source>
</evidence>
<feature type="transmembrane region" description="Helical" evidence="1">
    <location>
        <begin position="255"/>
        <end position="275"/>
    </location>
</feature>
<feature type="transmembrane region" description="Helical" evidence="1">
    <location>
        <begin position="385"/>
        <end position="401"/>
    </location>
</feature>
<protein>
    <submittedName>
        <fullName evidence="2">Uncharacterized protein</fullName>
    </submittedName>
</protein>
<dbReference type="InterPro" id="IPR046671">
    <property type="entry name" value="DUF6541"/>
</dbReference>
<dbReference type="AlphaFoldDB" id="A0A7K3W8D6"/>
<keyword evidence="1" id="KW-0812">Transmembrane</keyword>
<dbReference type="RefSeq" id="WP_152731749.1">
    <property type="nucleotide sequence ID" value="NZ_JAABOZ010000006.1"/>
</dbReference>
<reference evidence="2 3" key="1">
    <citation type="submission" date="2020-02" db="EMBL/GenBank/DDBJ databases">
        <title>The whole genome sequence of CPCC 205119.</title>
        <authorList>
            <person name="Jiang Z."/>
        </authorList>
    </citation>
    <scope>NUCLEOTIDE SEQUENCE [LARGE SCALE GENOMIC DNA]</scope>
    <source>
        <strain evidence="2 3">CPCC 205119</strain>
    </source>
</reference>
<feature type="transmembrane region" description="Helical" evidence="1">
    <location>
        <begin position="228"/>
        <end position="248"/>
    </location>
</feature>
<accession>A0A7K3W8D6</accession>
<proteinExistence type="predicted"/>
<evidence type="ECO:0000256" key="1">
    <source>
        <dbReference type="SAM" id="Phobius"/>
    </source>
</evidence>
<feature type="transmembrane region" description="Helical" evidence="1">
    <location>
        <begin position="328"/>
        <end position="350"/>
    </location>
</feature>
<comment type="caution">
    <text evidence="2">The sequence shown here is derived from an EMBL/GenBank/DDBJ whole genome shotgun (WGS) entry which is preliminary data.</text>
</comment>
<gene>
    <name evidence="2" type="ORF">G1H19_01115</name>
</gene>
<dbReference type="Proteomes" id="UP000470470">
    <property type="component" value="Unassembled WGS sequence"/>
</dbReference>
<sequence>MPGEAIGLLAVYLLVLFLPGGAVAAAAGLRWPVAIAVAPLLTYGFATATGTVAGYVDLTWGPLLLAVEAVALAGIVLLVRTRRTGRARHRERHADDERGRTVARRGGLAPTDLLVGGGVAAGALLSAFVIDRGFAGLGRPNQDWDYTFHANATRLIADTGDVAPAALRAVNDWESDTYFYPNAYHAIAAVVRDATGASVFEVLNAQTLLLAGITGLGLAVLLREMRAPTVVVAVTPLLLAGFTSFPYDTIWRGPLLPYATGLSLTPAFLLLVWAVCDRPGFGRAALASLGGAGLLGLQPATALSGAFLALLFVGFRWVVRRGVPSRELLMLLAAGAFTLVLALPDVLGAISTGGSQAAAQVDWPAVQTPGQAVGDLLFLDHNRRVPQLTLALLVIVGLFSLASAAYMWWWLTGAGVAGLLFVLAASLDDDFTQAVTGPWWNDRYRFAALAVLGLAPLAGHGLWRLSLGLAHLAGKTRRLTAGRRPALVQAVCAMAVLTAVLVLSGGLYVQPNSKRVATAYQTERYLNGAEVAAMAWLGERVQPGETVMNDPGDGSAYMSALDGVRPLFGHQVPQASYSSLGPTQRALFDRFRCLDTDPEVRQAVESLDIRYVFLSTGYVRKNVNRIQGLQGVEASASLRQVYDQGGVQIYEVDLQPVAERPLDGCPPASGTSPG</sequence>
<evidence type="ECO:0000313" key="2">
    <source>
        <dbReference type="EMBL" id="NEL52614.1"/>
    </source>
</evidence>
<feature type="transmembrane region" description="Helical" evidence="1">
    <location>
        <begin position="60"/>
        <end position="79"/>
    </location>
</feature>
<keyword evidence="3" id="KW-1185">Reference proteome</keyword>